<feature type="transmembrane region" description="Helical" evidence="6">
    <location>
        <begin position="416"/>
        <end position="435"/>
    </location>
</feature>
<keyword evidence="4 6" id="KW-1133">Transmembrane helix</keyword>
<dbReference type="PANTHER" id="PTHR42770">
    <property type="entry name" value="AMINO ACID TRANSPORTER-RELATED"/>
    <property type="match status" value="1"/>
</dbReference>
<feature type="transmembrane region" description="Helical" evidence="6">
    <location>
        <begin position="36"/>
        <end position="58"/>
    </location>
</feature>
<organism evidence="7 8">
    <name type="scientific">Paraburkholderia silviterrae</name>
    <dbReference type="NCBI Taxonomy" id="2528715"/>
    <lineage>
        <taxon>Bacteria</taxon>
        <taxon>Pseudomonadati</taxon>
        <taxon>Pseudomonadota</taxon>
        <taxon>Betaproteobacteria</taxon>
        <taxon>Burkholderiales</taxon>
        <taxon>Burkholderiaceae</taxon>
        <taxon>Paraburkholderia</taxon>
    </lineage>
</organism>
<keyword evidence="5 6" id="KW-0472">Membrane</keyword>
<keyword evidence="2" id="KW-1003">Cell membrane</keyword>
<feature type="transmembrane region" description="Helical" evidence="6">
    <location>
        <begin position="258"/>
        <end position="287"/>
    </location>
</feature>
<protein>
    <submittedName>
        <fullName evidence="7">APC family permease</fullName>
    </submittedName>
</protein>
<feature type="transmembrane region" description="Helical" evidence="6">
    <location>
        <begin position="384"/>
        <end position="404"/>
    </location>
</feature>
<dbReference type="PANTHER" id="PTHR42770:SF7">
    <property type="entry name" value="MEMBRANE PROTEIN"/>
    <property type="match status" value="1"/>
</dbReference>
<proteinExistence type="predicted"/>
<comment type="subcellular location">
    <subcellularLocation>
        <location evidence="1">Cell membrane</location>
        <topology evidence="1">Multi-pass membrane protein</topology>
    </subcellularLocation>
</comment>
<evidence type="ECO:0000313" key="8">
    <source>
        <dbReference type="Proteomes" id="UP000295722"/>
    </source>
</evidence>
<evidence type="ECO:0000256" key="6">
    <source>
        <dbReference type="SAM" id="Phobius"/>
    </source>
</evidence>
<dbReference type="Pfam" id="PF13520">
    <property type="entry name" value="AA_permease_2"/>
    <property type="match status" value="1"/>
</dbReference>
<feature type="transmembrane region" description="Helical" evidence="6">
    <location>
        <begin position="214"/>
        <end position="237"/>
    </location>
</feature>
<evidence type="ECO:0000313" key="7">
    <source>
        <dbReference type="EMBL" id="TDG20581.1"/>
    </source>
</evidence>
<feature type="transmembrane region" description="Helical" evidence="6">
    <location>
        <begin position="167"/>
        <end position="194"/>
    </location>
</feature>
<keyword evidence="8" id="KW-1185">Reference proteome</keyword>
<gene>
    <name evidence="7" type="ORF">EYW47_25745</name>
</gene>
<feature type="transmembrane region" description="Helical" evidence="6">
    <location>
        <begin position="70"/>
        <end position="93"/>
    </location>
</feature>
<dbReference type="InterPro" id="IPR050367">
    <property type="entry name" value="APC_superfamily"/>
</dbReference>
<dbReference type="Proteomes" id="UP000295722">
    <property type="component" value="Unassembled WGS sequence"/>
</dbReference>
<feature type="transmembrane region" description="Helical" evidence="6">
    <location>
        <begin position="356"/>
        <end position="378"/>
    </location>
</feature>
<feature type="transmembrane region" description="Helical" evidence="6">
    <location>
        <begin position="307"/>
        <end position="328"/>
    </location>
</feature>
<dbReference type="GO" id="GO:0005886">
    <property type="term" value="C:plasma membrane"/>
    <property type="evidence" value="ECO:0007669"/>
    <property type="project" value="UniProtKB-SubCell"/>
</dbReference>
<feature type="transmembrane region" description="Helical" evidence="6">
    <location>
        <begin position="441"/>
        <end position="459"/>
    </location>
</feature>
<feature type="transmembrane region" description="Helical" evidence="6">
    <location>
        <begin position="141"/>
        <end position="160"/>
    </location>
</feature>
<sequence length="467" mass="49241">MENELSNQPAVSAIDAVETIAHAGHVLKERLSTGHVVGLAMADVSPTMAVMLLSAAVFTAGGTFAAGVNIIMMGIVVLIALCLAELASMFPSAGGMYTLVKEVLPAPVCWITKFNYLLQGVIIPASIGLGIAQFARDLWPGLPVPDTVIACASLALAAYVGTTRVEIGAWLTVVMVFVELTVLGIVTVAGFTHVHQSLRDIVFHPVTLNAASNGTVAVGMVAMFATLAPAFNVINGYDASLGFAEELKGGRKNIGKAVVLSAVIASITIIIPLLAAIVAAPDLVAFLKAPSPVLYSVESVMGPWAKYIVDFGVIIALFNGALSLMMYFGRATYATGRDQAWPASVNRCIGTLNRHAVPAGAVVALALPACVLCFFSHLDWLLNFSGTMTAAVYFCVGIAALHARKSHVHVERPFRMKLWPIPPVVVIGFTGFALYSQESQYLVGEGVMIAAGIACWLLSARWKRSMA</sequence>
<dbReference type="AlphaFoldDB" id="A0A4R5M482"/>
<dbReference type="Gene3D" id="1.20.1740.10">
    <property type="entry name" value="Amino acid/polyamine transporter I"/>
    <property type="match status" value="1"/>
</dbReference>
<name>A0A4R5M482_9BURK</name>
<dbReference type="OrthoDB" id="6743928at2"/>
<keyword evidence="3 6" id="KW-0812">Transmembrane</keyword>
<dbReference type="EMBL" id="SMRP01000015">
    <property type="protein sequence ID" value="TDG20581.1"/>
    <property type="molecule type" value="Genomic_DNA"/>
</dbReference>
<evidence type="ECO:0000256" key="3">
    <source>
        <dbReference type="ARBA" id="ARBA00022692"/>
    </source>
</evidence>
<evidence type="ECO:0000256" key="5">
    <source>
        <dbReference type="ARBA" id="ARBA00023136"/>
    </source>
</evidence>
<evidence type="ECO:0000256" key="4">
    <source>
        <dbReference type="ARBA" id="ARBA00022989"/>
    </source>
</evidence>
<dbReference type="RefSeq" id="WP_133197657.1">
    <property type="nucleotide sequence ID" value="NZ_JBHUCW010000005.1"/>
</dbReference>
<comment type="caution">
    <text evidence="7">The sequence shown here is derived from an EMBL/GenBank/DDBJ whole genome shotgun (WGS) entry which is preliminary data.</text>
</comment>
<dbReference type="InterPro" id="IPR002293">
    <property type="entry name" value="AA/rel_permease1"/>
</dbReference>
<dbReference type="PIRSF" id="PIRSF006060">
    <property type="entry name" value="AA_transporter"/>
    <property type="match status" value="1"/>
</dbReference>
<reference evidence="7 8" key="1">
    <citation type="submission" date="2019-03" db="EMBL/GenBank/DDBJ databases">
        <title>Paraburkholderia sp. 4M-K11, isolated from subtropical forest soil.</title>
        <authorList>
            <person name="Gao Z.-H."/>
            <person name="Qiu L.-H."/>
        </authorList>
    </citation>
    <scope>NUCLEOTIDE SEQUENCE [LARGE SCALE GENOMIC DNA]</scope>
    <source>
        <strain evidence="7 8">4M-K11</strain>
    </source>
</reference>
<dbReference type="GO" id="GO:0022857">
    <property type="term" value="F:transmembrane transporter activity"/>
    <property type="evidence" value="ECO:0007669"/>
    <property type="project" value="InterPro"/>
</dbReference>
<accession>A0A4R5M482</accession>
<evidence type="ECO:0000256" key="1">
    <source>
        <dbReference type="ARBA" id="ARBA00004651"/>
    </source>
</evidence>
<evidence type="ECO:0000256" key="2">
    <source>
        <dbReference type="ARBA" id="ARBA00022475"/>
    </source>
</evidence>